<accession>X0YEV5</accession>
<comment type="caution">
    <text evidence="2">The sequence shown here is derived from an EMBL/GenBank/DDBJ whole genome shotgun (WGS) entry which is preliminary data.</text>
</comment>
<evidence type="ECO:0000313" key="2">
    <source>
        <dbReference type="EMBL" id="GAG54449.1"/>
    </source>
</evidence>
<evidence type="ECO:0000259" key="1">
    <source>
        <dbReference type="PROSITE" id="PS51186"/>
    </source>
</evidence>
<dbReference type="AlphaFoldDB" id="X0YEV5"/>
<dbReference type="CDD" id="cd04301">
    <property type="entry name" value="NAT_SF"/>
    <property type="match status" value="1"/>
</dbReference>
<dbReference type="Pfam" id="PF00583">
    <property type="entry name" value="Acetyltransf_1"/>
    <property type="match status" value="1"/>
</dbReference>
<gene>
    <name evidence="2" type="ORF">S01H4_13245</name>
</gene>
<dbReference type="InterPro" id="IPR000182">
    <property type="entry name" value="GNAT_dom"/>
</dbReference>
<organism evidence="2">
    <name type="scientific">marine sediment metagenome</name>
    <dbReference type="NCBI Taxonomy" id="412755"/>
    <lineage>
        <taxon>unclassified sequences</taxon>
        <taxon>metagenomes</taxon>
        <taxon>ecological metagenomes</taxon>
    </lineage>
</organism>
<dbReference type="PROSITE" id="PS51186">
    <property type="entry name" value="GNAT"/>
    <property type="match status" value="1"/>
</dbReference>
<reference evidence="2" key="1">
    <citation type="journal article" date="2014" name="Front. Microbiol.">
        <title>High frequency of phylogenetically diverse reductive dehalogenase-homologous genes in deep subseafloor sedimentary metagenomes.</title>
        <authorList>
            <person name="Kawai M."/>
            <person name="Futagami T."/>
            <person name="Toyoda A."/>
            <person name="Takaki Y."/>
            <person name="Nishi S."/>
            <person name="Hori S."/>
            <person name="Arai W."/>
            <person name="Tsubouchi T."/>
            <person name="Morono Y."/>
            <person name="Uchiyama I."/>
            <person name="Ito T."/>
            <person name="Fujiyama A."/>
            <person name="Inagaki F."/>
            <person name="Takami H."/>
        </authorList>
    </citation>
    <scope>NUCLEOTIDE SEQUENCE</scope>
    <source>
        <strain evidence="2">Expedition CK06-06</strain>
    </source>
</reference>
<dbReference type="EMBL" id="BART01005843">
    <property type="protein sequence ID" value="GAG54449.1"/>
    <property type="molecule type" value="Genomic_DNA"/>
</dbReference>
<protein>
    <recommendedName>
        <fullName evidence="1">N-acetyltransferase domain-containing protein</fullName>
    </recommendedName>
</protein>
<feature type="domain" description="N-acetyltransferase" evidence="1">
    <location>
        <begin position="10"/>
        <end position="155"/>
    </location>
</feature>
<dbReference type="InterPro" id="IPR016181">
    <property type="entry name" value="Acyl_CoA_acyltransferase"/>
</dbReference>
<proteinExistence type="predicted"/>
<dbReference type="Gene3D" id="3.40.630.30">
    <property type="match status" value="1"/>
</dbReference>
<dbReference type="SUPFAM" id="SSF55729">
    <property type="entry name" value="Acyl-CoA N-acyltransferases (Nat)"/>
    <property type="match status" value="1"/>
</dbReference>
<name>X0YEV5_9ZZZZ</name>
<sequence>MESRENDSFLKIKSAKNESLYDFYLCAEDFIDVIDQFKEKFLSKKLFILTAYFDNILAGILIAEDKSHKIDALEKIVPTTCLHLLTVNSKFRNKHIGKKLLETFIETQRSKGVASIYIKIPQKYKNGIKFLQKNNFGQINKVKSKVILEIKLWNDFGVRDCQIIGDNVNDLFS</sequence>
<dbReference type="GO" id="GO:0016747">
    <property type="term" value="F:acyltransferase activity, transferring groups other than amino-acyl groups"/>
    <property type="evidence" value="ECO:0007669"/>
    <property type="project" value="InterPro"/>
</dbReference>